<name>A0A4R2LJT6_9GAMM</name>
<evidence type="ECO:0000313" key="1">
    <source>
        <dbReference type="EMBL" id="TCO79635.1"/>
    </source>
</evidence>
<keyword evidence="2" id="KW-1185">Reference proteome</keyword>
<protein>
    <submittedName>
        <fullName evidence="1">CRISPR-associated protein Csb2</fullName>
    </submittedName>
</protein>
<organism evidence="1 2">
    <name type="scientific">Plasticicumulans lactativorans</name>
    <dbReference type="NCBI Taxonomy" id="1133106"/>
    <lineage>
        <taxon>Bacteria</taxon>
        <taxon>Pseudomonadati</taxon>
        <taxon>Pseudomonadota</taxon>
        <taxon>Gammaproteobacteria</taxon>
        <taxon>Candidatus Competibacteraceae</taxon>
        <taxon>Plasticicumulans</taxon>
    </lineage>
</organism>
<accession>A0A4R2LJT6</accession>
<dbReference type="AlphaFoldDB" id="A0A4R2LJT6"/>
<comment type="caution">
    <text evidence="1">The sequence shown here is derived from an EMBL/GenBank/DDBJ whole genome shotgun (WGS) entry which is preliminary data.</text>
</comment>
<proteinExistence type="predicted"/>
<dbReference type="RefSeq" id="WP_165904170.1">
    <property type="nucleotide sequence ID" value="NZ_SLWY01000018.1"/>
</dbReference>
<dbReference type="EMBL" id="SLWY01000018">
    <property type="protein sequence ID" value="TCO79635.1"/>
    <property type="molecule type" value="Genomic_DNA"/>
</dbReference>
<dbReference type="Pfam" id="PF09609">
    <property type="entry name" value="Cas_GSU0054"/>
    <property type="match status" value="1"/>
</dbReference>
<dbReference type="InterPro" id="IPR019089">
    <property type="entry name" value="Cas_GSU0054"/>
</dbReference>
<dbReference type="Proteomes" id="UP000295765">
    <property type="component" value="Unassembled WGS sequence"/>
</dbReference>
<sequence length="470" mass="50906">MPLFLLSVRWLNDAPGSAVYHGNDWPPSPLRLFQALIAGVARTPARAPLWAALRHLETLPPPEIHAPRARTCAPVRSAVPNNDGDHIVEAAVGGETSKSRALVAKLKTLRERAGWAIDGPVHFLWIATAETVTHLAALQTLARGLVCLGQGPDLAWATCALLDERPALGGVQHTPDAQGANALPVPYLGALQALDAHYDAVRSAITRTSVRGVTEPRHSVCGYRSTLDAPDRPYAAFMLRTPRDEPWSLEGTDGMRLSAMVRHAIQRAAETAGLPAAAIRAAMGHAGAARLQVYPVPNVGHYQADGRLRRVLVVARGHLSPEWWRPIVQRLELAWLFALGVPEPVAMLVPAPADDRVLPAFLEPARAWTTATPVVLPGWDMRRGKARLGRTTQRLLRHAGIAPELVESVAFEPAAQLSACVRTGDYSVPQHLRDYPRAWLTLRFAQPQRGPFCLGAGEGLGLGLLRACER</sequence>
<reference evidence="1 2" key="1">
    <citation type="submission" date="2019-03" db="EMBL/GenBank/DDBJ databases">
        <title>Genomic Encyclopedia of Type Strains, Phase IV (KMG-IV): sequencing the most valuable type-strain genomes for metagenomic binning, comparative biology and taxonomic classification.</title>
        <authorList>
            <person name="Goeker M."/>
        </authorList>
    </citation>
    <scope>NUCLEOTIDE SEQUENCE [LARGE SCALE GENOMIC DNA]</scope>
    <source>
        <strain evidence="1 2">DSM 25287</strain>
    </source>
</reference>
<evidence type="ECO:0000313" key="2">
    <source>
        <dbReference type="Proteomes" id="UP000295765"/>
    </source>
</evidence>
<dbReference type="NCBIfam" id="TIGR02165">
    <property type="entry name" value="cas5_6_GSU0054"/>
    <property type="match status" value="1"/>
</dbReference>
<gene>
    <name evidence="1" type="ORF">EV699_11819</name>
</gene>